<dbReference type="RefSeq" id="WP_011523212.1">
    <property type="nucleotide sequence ID" value="NC_008009.1"/>
</dbReference>
<dbReference type="PIRSF" id="PIRSF001327">
    <property type="entry name" value="Arsenical_pump-driving_ATPase"/>
    <property type="match status" value="1"/>
</dbReference>
<evidence type="ECO:0000256" key="3">
    <source>
        <dbReference type="ARBA" id="ARBA00066752"/>
    </source>
</evidence>
<keyword evidence="5" id="KW-0378">Hydrolase</keyword>
<keyword evidence="5" id="KW-0547">Nucleotide-binding</keyword>
<dbReference type="HOGENOM" id="CLU_429468_0_0_0"/>
<evidence type="ECO:0000256" key="1">
    <source>
        <dbReference type="ARBA" id="ARBA00011040"/>
    </source>
</evidence>
<feature type="domain" description="ArsA/GET3 Anion-transporting ATPase-like" evidence="4">
    <location>
        <begin position="4"/>
        <end position="300"/>
    </location>
</feature>
<gene>
    <name evidence="5" type="ordered locus">Acid345_2410</name>
</gene>
<dbReference type="NCBIfam" id="TIGR00345">
    <property type="entry name" value="GET3_arsA_TRC40"/>
    <property type="match status" value="2"/>
</dbReference>
<dbReference type="InterPro" id="IPR025723">
    <property type="entry name" value="ArsA/GET3_ATPase-like"/>
</dbReference>
<keyword evidence="6" id="KW-1185">Reference proteome</keyword>
<dbReference type="CDD" id="cd02035">
    <property type="entry name" value="ArsA"/>
    <property type="match status" value="2"/>
</dbReference>
<evidence type="ECO:0000313" key="5">
    <source>
        <dbReference type="EMBL" id="ABF41411.1"/>
    </source>
</evidence>
<dbReference type="EMBL" id="CP000360">
    <property type="protein sequence ID" value="ABF41411.1"/>
    <property type="molecule type" value="Genomic_DNA"/>
</dbReference>
<dbReference type="STRING" id="204669.Acid345_2410"/>
<dbReference type="Gene3D" id="3.40.50.300">
    <property type="entry name" value="P-loop containing nucleotide triphosphate hydrolases"/>
    <property type="match status" value="2"/>
</dbReference>
<dbReference type="GO" id="GO:0016887">
    <property type="term" value="F:ATP hydrolysis activity"/>
    <property type="evidence" value="ECO:0007669"/>
    <property type="project" value="InterPro"/>
</dbReference>
<evidence type="ECO:0000313" key="6">
    <source>
        <dbReference type="Proteomes" id="UP000002432"/>
    </source>
</evidence>
<dbReference type="PANTHER" id="PTHR10803">
    <property type="entry name" value="ARSENICAL PUMP-DRIVING ATPASE ARSENITE-TRANSLOCATING ATPASE"/>
    <property type="match status" value="1"/>
</dbReference>
<comment type="catalytic activity">
    <reaction evidence="2">
        <text>arsenite(in) + ATP + H2O = arsenite(out) + ADP + phosphate + H(+)</text>
        <dbReference type="Rhea" id="RHEA:11348"/>
        <dbReference type="ChEBI" id="CHEBI:15377"/>
        <dbReference type="ChEBI" id="CHEBI:15378"/>
        <dbReference type="ChEBI" id="CHEBI:29242"/>
        <dbReference type="ChEBI" id="CHEBI:30616"/>
        <dbReference type="ChEBI" id="CHEBI:43474"/>
        <dbReference type="ChEBI" id="CHEBI:456216"/>
        <dbReference type="EC" id="7.3.2.7"/>
    </reaction>
</comment>
<protein>
    <recommendedName>
        <fullName evidence="3">arsenite-transporting ATPase</fullName>
        <ecNumber evidence="3">7.3.2.7</ecNumber>
    </recommendedName>
</protein>
<dbReference type="Proteomes" id="UP000002432">
    <property type="component" value="Chromosome"/>
</dbReference>
<dbReference type="InterPro" id="IPR016300">
    <property type="entry name" value="ATPase_ArsA/GET3"/>
</dbReference>
<dbReference type="GO" id="GO:0005524">
    <property type="term" value="F:ATP binding"/>
    <property type="evidence" value="ECO:0007669"/>
    <property type="project" value="UniProtKB-KW"/>
</dbReference>
<comment type="similarity">
    <text evidence="1">Belongs to the arsA ATPase family.</text>
</comment>
<dbReference type="KEGG" id="aba:Acid345_2410"/>
<dbReference type="PANTHER" id="PTHR10803:SF3">
    <property type="entry name" value="ATPASE GET3"/>
    <property type="match status" value="1"/>
</dbReference>
<proteinExistence type="inferred from homology"/>
<dbReference type="GO" id="GO:0015446">
    <property type="term" value="F:ATPase-coupled arsenite transmembrane transporter activity"/>
    <property type="evidence" value="ECO:0007669"/>
    <property type="project" value="UniProtKB-EC"/>
</dbReference>
<dbReference type="InterPro" id="IPR027541">
    <property type="entry name" value="Ars_ATPase"/>
</dbReference>
<evidence type="ECO:0000256" key="2">
    <source>
        <dbReference type="ARBA" id="ARBA00052296"/>
    </source>
</evidence>
<accession>Q1INY9</accession>
<dbReference type="eggNOG" id="COG0003">
    <property type="taxonomic scope" value="Bacteria"/>
</dbReference>
<dbReference type="AlphaFoldDB" id="Q1INY9"/>
<evidence type="ECO:0000259" key="4">
    <source>
        <dbReference type="Pfam" id="PF02374"/>
    </source>
</evidence>
<dbReference type="EC" id="7.3.2.7" evidence="3"/>
<feature type="domain" description="ArsA/GET3 Anion-transporting ATPase-like" evidence="4">
    <location>
        <begin position="338"/>
        <end position="630"/>
    </location>
</feature>
<dbReference type="InterPro" id="IPR027417">
    <property type="entry name" value="P-loop_NTPase"/>
</dbReference>
<keyword evidence="5" id="KW-0067">ATP-binding</keyword>
<reference evidence="5 6" key="1">
    <citation type="journal article" date="2009" name="Appl. Environ. Microbiol.">
        <title>Three genomes from the phylum Acidobacteria provide insight into the lifestyles of these microorganisms in soils.</title>
        <authorList>
            <person name="Ward N.L."/>
            <person name="Challacombe J.F."/>
            <person name="Janssen P.H."/>
            <person name="Henrissat B."/>
            <person name="Coutinho P.M."/>
            <person name="Wu M."/>
            <person name="Xie G."/>
            <person name="Haft D.H."/>
            <person name="Sait M."/>
            <person name="Badger J."/>
            <person name="Barabote R.D."/>
            <person name="Bradley B."/>
            <person name="Brettin T.S."/>
            <person name="Brinkac L.M."/>
            <person name="Bruce D."/>
            <person name="Creasy T."/>
            <person name="Daugherty S.C."/>
            <person name="Davidsen T.M."/>
            <person name="DeBoy R.T."/>
            <person name="Detter J.C."/>
            <person name="Dodson R.J."/>
            <person name="Durkin A.S."/>
            <person name="Ganapathy A."/>
            <person name="Gwinn-Giglio M."/>
            <person name="Han C.S."/>
            <person name="Khouri H."/>
            <person name="Kiss H."/>
            <person name="Kothari S.P."/>
            <person name="Madupu R."/>
            <person name="Nelson K.E."/>
            <person name="Nelson W.C."/>
            <person name="Paulsen I."/>
            <person name="Penn K."/>
            <person name="Ren Q."/>
            <person name="Rosovitz M.J."/>
            <person name="Selengut J.D."/>
            <person name="Shrivastava S."/>
            <person name="Sullivan S.A."/>
            <person name="Tapia R."/>
            <person name="Thompson L.S."/>
            <person name="Watkins K.L."/>
            <person name="Yang Q."/>
            <person name="Yu C."/>
            <person name="Zafar N."/>
            <person name="Zhou L."/>
            <person name="Kuske C.R."/>
        </authorList>
    </citation>
    <scope>NUCLEOTIDE SEQUENCE [LARGE SCALE GENOMIC DNA]</scope>
    <source>
        <strain evidence="5 6">Ellin345</strain>
    </source>
</reference>
<dbReference type="SUPFAM" id="SSF52540">
    <property type="entry name" value="P-loop containing nucleoside triphosphate hydrolases"/>
    <property type="match status" value="2"/>
</dbReference>
<dbReference type="EnsemblBacteria" id="ABF41411">
    <property type="protein sequence ID" value="ABF41411"/>
    <property type="gene ID" value="Acid345_2410"/>
</dbReference>
<organism evidence="5 6">
    <name type="scientific">Koribacter versatilis (strain Ellin345)</name>
    <dbReference type="NCBI Taxonomy" id="204669"/>
    <lineage>
        <taxon>Bacteria</taxon>
        <taxon>Pseudomonadati</taxon>
        <taxon>Acidobacteriota</taxon>
        <taxon>Terriglobia</taxon>
        <taxon>Terriglobales</taxon>
        <taxon>Candidatus Korobacteraceae</taxon>
        <taxon>Candidatus Korobacter</taxon>
    </lineage>
</organism>
<sequence>MPSFTFVIGKGGVGKTTVAASLALHTANTHPRAKTLLLSTDPAHSLADVLETKLGDTPKKLKAKGALYARELDASAAVEEFLAAQREGILRILESGSLFTRDEIAPLLDSALPGMAEVAALLAIHDLLESDYDEVIVDTAPMGHTLRLFELPAHLERFLHLLEVSAGRDAVLAAHFGGSVSENQYVARWQEMVRKVAQSLDHEHARLLLVTSSEKFSLNEAIRAREQLQRAPVPMEIAEIVLNRAVTAVSGCKRCTTAAKKTVAARRFLAKEFKRVPLRTGEDPGSPIAGVDALTAFGKHVFEGRALRLKQSKPVREKALDIEEAQWPVLNTPLTLTLGKGGVGKTTISAAMAFHARAKNAKEAVCICSIDPAPSLDDVFQTEVTNQLAPVLDDAKLFAAEIDAVGEYQRWAEEMRARVEDATSTEVRGVHLDLSFERDLFLAILDVVPPGVDELFATFRILDLVERGGRVQIDMAPTGHALEVLRTPARLLGWARVLLKTLAHHRTLPLARDAAVEIATVSQRVRELSTTLSDSKRSQVWVVMLAEPLPDRETRRLLCDLQELKAPVAGVFVNRVLMDETHCPRCSRAQAWQRQTLAKMKDGAFPVFVVPEMPEEIAGARGLQRFTKSLWRLQ</sequence>
<dbReference type="Pfam" id="PF02374">
    <property type="entry name" value="ArsA_ATPase"/>
    <property type="match status" value="2"/>
</dbReference>
<name>Q1INY9_KORVE</name>
<dbReference type="OrthoDB" id="127403at2"/>